<comment type="caution">
    <text evidence="3">The sequence shown here is derived from an EMBL/GenBank/DDBJ whole genome shotgun (WGS) entry which is preliminary data.</text>
</comment>
<dbReference type="Pfam" id="PF01612">
    <property type="entry name" value="DNA_pol_A_exo1"/>
    <property type="match status" value="1"/>
</dbReference>
<dbReference type="GO" id="GO:0071035">
    <property type="term" value="P:nuclear polyadenylation-dependent rRNA catabolic process"/>
    <property type="evidence" value="ECO:0007669"/>
    <property type="project" value="TreeGrafter"/>
</dbReference>
<dbReference type="GO" id="GO:0000467">
    <property type="term" value="P:exonucleolytic trimming to generate mature 3'-end of 5.8S rRNA from tricistronic rRNA transcript (SSU-rRNA, 5.8S rRNA, LSU-rRNA)"/>
    <property type="evidence" value="ECO:0007669"/>
    <property type="project" value="InterPro"/>
</dbReference>
<dbReference type="GO" id="GO:0071037">
    <property type="term" value="P:nuclear polyadenylation-dependent snRNA catabolic process"/>
    <property type="evidence" value="ECO:0007669"/>
    <property type="project" value="TreeGrafter"/>
</dbReference>
<dbReference type="Gene3D" id="3.30.420.10">
    <property type="entry name" value="Ribonuclease H-like superfamily/Ribonuclease H"/>
    <property type="match status" value="1"/>
</dbReference>
<proteinExistence type="predicted"/>
<evidence type="ECO:0000256" key="1">
    <source>
        <dbReference type="SAM" id="MobiDB-lite"/>
    </source>
</evidence>
<dbReference type="InterPro" id="IPR012337">
    <property type="entry name" value="RNaseH-like_sf"/>
</dbReference>
<dbReference type="GO" id="GO:0071036">
    <property type="term" value="P:nuclear polyadenylation-dependent snoRNA catabolic process"/>
    <property type="evidence" value="ECO:0007669"/>
    <property type="project" value="TreeGrafter"/>
</dbReference>
<name>A0AAW2NV96_9LAMI</name>
<feature type="domain" description="3'-5' exonuclease" evidence="2">
    <location>
        <begin position="117"/>
        <end position="186"/>
    </location>
</feature>
<dbReference type="GO" id="GO:0071038">
    <property type="term" value="P:TRAMP-dependent tRNA surveillance pathway"/>
    <property type="evidence" value="ECO:0007669"/>
    <property type="project" value="TreeGrafter"/>
</dbReference>
<dbReference type="PANTHER" id="PTHR12124:SF47">
    <property type="entry name" value="EXOSOME COMPONENT 10"/>
    <property type="match status" value="1"/>
</dbReference>
<dbReference type="GO" id="GO:0003727">
    <property type="term" value="F:single-stranded RNA binding"/>
    <property type="evidence" value="ECO:0007669"/>
    <property type="project" value="TreeGrafter"/>
</dbReference>
<reference evidence="3" key="2">
    <citation type="journal article" date="2024" name="Plant">
        <title>Genomic evolution and insights into agronomic trait innovations of Sesamum species.</title>
        <authorList>
            <person name="Miao H."/>
            <person name="Wang L."/>
            <person name="Qu L."/>
            <person name="Liu H."/>
            <person name="Sun Y."/>
            <person name="Le M."/>
            <person name="Wang Q."/>
            <person name="Wei S."/>
            <person name="Zheng Y."/>
            <person name="Lin W."/>
            <person name="Duan Y."/>
            <person name="Cao H."/>
            <person name="Xiong S."/>
            <person name="Wang X."/>
            <person name="Wei L."/>
            <person name="Li C."/>
            <person name="Ma Q."/>
            <person name="Ju M."/>
            <person name="Zhao R."/>
            <person name="Li G."/>
            <person name="Mu C."/>
            <person name="Tian Q."/>
            <person name="Mei H."/>
            <person name="Zhang T."/>
            <person name="Gao T."/>
            <person name="Zhang H."/>
        </authorList>
    </citation>
    <scope>NUCLEOTIDE SEQUENCE</scope>
    <source>
        <strain evidence="3">KEN8</strain>
    </source>
</reference>
<dbReference type="AlphaFoldDB" id="A0AAW2NV96"/>
<evidence type="ECO:0000313" key="3">
    <source>
        <dbReference type="EMBL" id="KAL0346917.1"/>
    </source>
</evidence>
<protein>
    <submittedName>
        <fullName evidence="3">Protein RRP6-like 2</fullName>
    </submittedName>
</protein>
<organism evidence="3">
    <name type="scientific">Sesamum calycinum</name>
    <dbReference type="NCBI Taxonomy" id="2727403"/>
    <lineage>
        <taxon>Eukaryota</taxon>
        <taxon>Viridiplantae</taxon>
        <taxon>Streptophyta</taxon>
        <taxon>Embryophyta</taxon>
        <taxon>Tracheophyta</taxon>
        <taxon>Spermatophyta</taxon>
        <taxon>Magnoliopsida</taxon>
        <taxon>eudicotyledons</taxon>
        <taxon>Gunneridae</taxon>
        <taxon>Pentapetalae</taxon>
        <taxon>asterids</taxon>
        <taxon>lamiids</taxon>
        <taxon>Lamiales</taxon>
        <taxon>Pedaliaceae</taxon>
        <taxon>Sesamum</taxon>
    </lineage>
</organism>
<dbReference type="GO" id="GO:0000175">
    <property type="term" value="F:3'-5'-RNA exonuclease activity"/>
    <property type="evidence" value="ECO:0007669"/>
    <property type="project" value="InterPro"/>
</dbReference>
<dbReference type="GO" id="GO:0071039">
    <property type="term" value="P:nuclear polyadenylation-dependent CUT catabolic process"/>
    <property type="evidence" value="ECO:0007669"/>
    <property type="project" value="TreeGrafter"/>
</dbReference>
<dbReference type="GO" id="GO:0071051">
    <property type="term" value="P:poly(A)-dependent snoRNA 3'-end processing"/>
    <property type="evidence" value="ECO:0007669"/>
    <property type="project" value="TreeGrafter"/>
</dbReference>
<dbReference type="GO" id="GO:0000176">
    <property type="term" value="C:nuclear exosome (RNase complex)"/>
    <property type="evidence" value="ECO:0007669"/>
    <property type="project" value="TreeGrafter"/>
</dbReference>
<dbReference type="InterPro" id="IPR045092">
    <property type="entry name" value="Rrp6-like"/>
</dbReference>
<dbReference type="InterPro" id="IPR002562">
    <property type="entry name" value="3'-5'_exonuclease_dom"/>
</dbReference>
<dbReference type="GO" id="GO:0005730">
    <property type="term" value="C:nucleolus"/>
    <property type="evidence" value="ECO:0007669"/>
    <property type="project" value="TreeGrafter"/>
</dbReference>
<dbReference type="PANTHER" id="PTHR12124">
    <property type="entry name" value="POLYMYOSITIS/SCLERODERMA AUTOANTIGEN-RELATED"/>
    <property type="match status" value="1"/>
</dbReference>
<dbReference type="EMBL" id="JACGWM010000010">
    <property type="protein sequence ID" value="KAL0346917.1"/>
    <property type="molecule type" value="Genomic_DNA"/>
</dbReference>
<evidence type="ECO:0000259" key="2">
    <source>
        <dbReference type="Pfam" id="PF01612"/>
    </source>
</evidence>
<dbReference type="GO" id="GO:0071044">
    <property type="term" value="P:histone mRNA catabolic process"/>
    <property type="evidence" value="ECO:0007669"/>
    <property type="project" value="TreeGrafter"/>
</dbReference>
<sequence>MQVTPRSVVPAQAKGATAESLPQKGETSSLPLDPGDKGCRSLLGGLPSPYVESDDDAAFDWLVNEKLSVLDFVDRPDSAVEPVKPIPIEVTPFKLVEDLKGLKQLAIKLRNVDEFAYRSFQGLTCLMQISTRTEDFIIDTLRLRVQIGPHLREVLHGADRDIVWLQRDFGIYVCNMFDTGQPMTEVWLKALGLEGIENGKAQPRIPVESFLWSRGKQRETGKTYEVLRLQLPVINFPSDIPPFSMGLIAQATVASSSYIDRLSLDDDVPWRKAIWLRFRVLISMLSSCSCFNLVMHRFHLIMSRGFRNNCALCQGQGGARSCVHWLWLKLVIPWLGELWWSRFDEIVSVADPLSFAWLGDFSNKEGFRSQIRNLWWRKGKDDAPEEPLHSAVMLEKASYCFLLSTPTMLRKYGSSCSFWTSTGNVIRKRGKTYEVLRLQLPVINFPSEEVRVRVLYKDRWELVSYYIRMRTEPKLWLDPWLNGLCSFEPLHIVKANEEKSLAMEKSLAPIQSQDVGCSDAKAAQDMKEIPHFSPRVIGKGRTVDC</sequence>
<reference evidence="3" key="1">
    <citation type="submission" date="2020-06" db="EMBL/GenBank/DDBJ databases">
        <authorList>
            <person name="Li T."/>
            <person name="Hu X."/>
            <person name="Zhang T."/>
            <person name="Song X."/>
            <person name="Zhang H."/>
            <person name="Dai N."/>
            <person name="Sheng W."/>
            <person name="Hou X."/>
            <person name="Wei L."/>
        </authorList>
    </citation>
    <scope>NUCLEOTIDE SEQUENCE</scope>
    <source>
        <strain evidence="3">KEN8</strain>
        <tissue evidence="3">Leaf</tissue>
    </source>
</reference>
<dbReference type="InterPro" id="IPR036397">
    <property type="entry name" value="RNaseH_sf"/>
</dbReference>
<feature type="region of interest" description="Disordered" evidence="1">
    <location>
        <begin position="1"/>
        <end position="36"/>
    </location>
</feature>
<dbReference type="SUPFAM" id="SSF53098">
    <property type="entry name" value="Ribonuclease H-like"/>
    <property type="match status" value="1"/>
</dbReference>
<accession>A0AAW2NV96</accession>
<dbReference type="GO" id="GO:0071040">
    <property type="term" value="P:nuclear polyadenylation-dependent antisense transcript catabolic process"/>
    <property type="evidence" value="ECO:0007669"/>
    <property type="project" value="TreeGrafter"/>
</dbReference>
<gene>
    <name evidence="3" type="ORF">Scaly_1707700</name>
</gene>